<evidence type="ECO:0000256" key="11">
    <source>
        <dbReference type="ARBA" id="ARBA00080934"/>
    </source>
</evidence>
<keyword evidence="5" id="KW-0560">Oxidoreductase</keyword>
<evidence type="ECO:0000256" key="7">
    <source>
        <dbReference type="ARBA" id="ARBA00023284"/>
    </source>
</evidence>
<dbReference type="GO" id="GO:0006979">
    <property type="term" value="P:response to oxidative stress"/>
    <property type="evidence" value="ECO:0007669"/>
    <property type="project" value="TreeGrafter"/>
</dbReference>
<dbReference type="InterPro" id="IPR013766">
    <property type="entry name" value="Thioredoxin_domain"/>
</dbReference>
<accession>A0A199VHC3</accession>
<evidence type="ECO:0000256" key="1">
    <source>
        <dbReference type="ARBA" id="ARBA00009796"/>
    </source>
</evidence>
<dbReference type="GO" id="GO:0008379">
    <property type="term" value="F:thioredoxin peroxidase activity"/>
    <property type="evidence" value="ECO:0007669"/>
    <property type="project" value="TreeGrafter"/>
</dbReference>
<dbReference type="GO" id="GO:0042744">
    <property type="term" value="P:hydrogen peroxide catabolic process"/>
    <property type="evidence" value="ECO:0007669"/>
    <property type="project" value="TreeGrafter"/>
</dbReference>
<evidence type="ECO:0000256" key="9">
    <source>
        <dbReference type="ARBA" id="ARBA00049091"/>
    </source>
</evidence>
<evidence type="ECO:0000256" key="2">
    <source>
        <dbReference type="ARBA" id="ARBA00013017"/>
    </source>
</evidence>
<keyword evidence="7" id="KW-0676">Redox-active center</keyword>
<dbReference type="GO" id="GO:0033554">
    <property type="term" value="P:cellular response to stress"/>
    <property type="evidence" value="ECO:0007669"/>
    <property type="project" value="TreeGrafter"/>
</dbReference>
<evidence type="ECO:0000259" key="13">
    <source>
        <dbReference type="PROSITE" id="PS51352"/>
    </source>
</evidence>
<dbReference type="STRING" id="4615.A0A199VHC3"/>
<protein>
    <recommendedName>
        <fullName evidence="10">2-Cys peroxiredoxin BAS1, chloroplastic</fullName>
        <ecNumber evidence="2">1.11.1.24</ecNumber>
    </recommendedName>
    <alternativeName>
        <fullName evidence="12">Thiol-specific antioxidant protein</fullName>
    </alternativeName>
    <alternativeName>
        <fullName evidence="11">Thioredoxin-dependent peroxiredoxin BAS1</fullName>
    </alternativeName>
</protein>
<evidence type="ECO:0000256" key="12">
    <source>
        <dbReference type="ARBA" id="ARBA00082674"/>
    </source>
</evidence>
<evidence type="ECO:0000256" key="4">
    <source>
        <dbReference type="ARBA" id="ARBA00022862"/>
    </source>
</evidence>
<reference evidence="14 15" key="1">
    <citation type="journal article" date="2016" name="DNA Res.">
        <title>The draft genome of MD-2 pineapple using hybrid error correction of long reads.</title>
        <authorList>
            <person name="Redwan R.M."/>
            <person name="Saidin A."/>
            <person name="Kumar S.V."/>
        </authorList>
    </citation>
    <scope>NUCLEOTIDE SEQUENCE [LARGE SCALE GENOMIC DNA]</scope>
    <source>
        <strain evidence="15">cv. MD2</strain>
        <tissue evidence="14">Leaf</tissue>
    </source>
</reference>
<dbReference type="EMBL" id="LSRQ01001777">
    <property type="protein sequence ID" value="OAY76504.1"/>
    <property type="molecule type" value="Genomic_DNA"/>
</dbReference>
<evidence type="ECO:0000256" key="8">
    <source>
        <dbReference type="ARBA" id="ARBA00045169"/>
    </source>
</evidence>
<sequence length="275" mass="30082">MAMACAFSSIVSSSNPRTLSSNSSPMASLPPAPVSLPKTLAVPRSFHGLRKGFHPRPAPSVSAPRSAKRSFVVNALNGSDLPLVGNKAPDFEAEAVFDQEFIKVKLSDYIGKKYVILFFYPLDFTFVCPTEITAFSDRYAEFEKVNTEILGVSIDSVFSHLSWVQTDRKSGGLGDLKYPLISDLTKSISKSYGVLIPDQGIALRGLFVIDKEGVIQHSTINNLAIGRSVDETMRTLQALQYVQENPDEVCPAGWKPGDKSMKPDPKLSKEYFAAI</sequence>
<dbReference type="PANTHER" id="PTHR10681:SF128">
    <property type="entry name" value="THIOREDOXIN-DEPENDENT PEROXIDE REDUCTASE, MITOCHONDRIAL"/>
    <property type="match status" value="1"/>
</dbReference>
<dbReference type="FunFam" id="3.40.30.10:FF:000063">
    <property type="entry name" value="2-Cys peroxiredoxin BAS1, chloroplastic"/>
    <property type="match status" value="1"/>
</dbReference>
<dbReference type="Pfam" id="PF10417">
    <property type="entry name" value="1-cysPrx_C"/>
    <property type="match status" value="1"/>
</dbReference>
<dbReference type="InterPro" id="IPR000866">
    <property type="entry name" value="AhpC/TSA"/>
</dbReference>
<keyword evidence="3" id="KW-0575">Peroxidase</keyword>
<evidence type="ECO:0000313" key="15">
    <source>
        <dbReference type="Proteomes" id="UP000092600"/>
    </source>
</evidence>
<name>A0A199VHC3_ANACO</name>
<dbReference type="InterPro" id="IPR050217">
    <property type="entry name" value="Peroxiredoxin"/>
</dbReference>
<keyword evidence="6" id="KW-1015">Disulfide bond</keyword>
<dbReference type="PROSITE" id="PS51352">
    <property type="entry name" value="THIOREDOXIN_2"/>
    <property type="match status" value="1"/>
</dbReference>
<comment type="catalytic activity">
    <reaction evidence="9">
        <text>a hydroperoxide + [thioredoxin]-dithiol = an alcohol + [thioredoxin]-disulfide + H2O</text>
        <dbReference type="Rhea" id="RHEA:62620"/>
        <dbReference type="Rhea" id="RHEA-COMP:10698"/>
        <dbReference type="Rhea" id="RHEA-COMP:10700"/>
        <dbReference type="ChEBI" id="CHEBI:15377"/>
        <dbReference type="ChEBI" id="CHEBI:29950"/>
        <dbReference type="ChEBI" id="CHEBI:30879"/>
        <dbReference type="ChEBI" id="CHEBI:35924"/>
        <dbReference type="ChEBI" id="CHEBI:50058"/>
        <dbReference type="EC" id="1.11.1.24"/>
    </reaction>
</comment>
<evidence type="ECO:0000256" key="6">
    <source>
        <dbReference type="ARBA" id="ARBA00023157"/>
    </source>
</evidence>
<evidence type="ECO:0000256" key="5">
    <source>
        <dbReference type="ARBA" id="ARBA00023002"/>
    </source>
</evidence>
<evidence type="ECO:0000256" key="10">
    <source>
        <dbReference type="ARBA" id="ARBA00067692"/>
    </source>
</evidence>
<dbReference type="EC" id="1.11.1.24" evidence="2"/>
<keyword evidence="4" id="KW-0049">Antioxidant</keyword>
<proteinExistence type="inferred from homology"/>
<dbReference type="Proteomes" id="UP000092600">
    <property type="component" value="Unassembled WGS sequence"/>
</dbReference>
<dbReference type="Pfam" id="PF00578">
    <property type="entry name" value="AhpC-TSA"/>
    <property type="match status" value="1"/>
</dbReference>
<dbReference type="SUPFAM" id="SSF52833">
    <property type="entry name" value="Thioredoxin-like"/>
    <property type="match status" value="1"/>
</dbReference>
<comment type="caution">
    <text evidence="14">The sequence shown here is derived from an EMBL/GenBank/DDBJ whole genome shotgun (WGS) entry which is preliminary data.</text>
</comment>
<comment type="function">
    <text evidence="8">Thiol-specific peroxidase that catalyzes the reduction of hydrogen peroxide and organic hydroperoxides to water and alcohols, respectively. Plays a role in cell protection against oxidative stress by detoxifying peroxides. May be an antioxidant enzyme particularly in the developing shoot and photosynthesizing leaf.</text>
</comment>
<dbReference type="InterPro" id="IPR019479">
    <property type="entry name" value="Peroxiredoxin_C"/>
</dbReference>
<dbReference type="CDD" id="cd03015">
    <property type="entry name" value="PRX_Typ2cys"/>
    <property type="match status" value="1"/>
</dbReference>
<dbReference type="InterPro" id="IPR036249">
    <property type="entry name" value="Thioredoxin-like_sf"/>
</dbReference>
<dbReference type="GO" id="GO:0045454">
    <property type="term" value="P:cell redox homeostasis"/>
    <property type="evidence" value="ECO:0007669"/>
    <property type="project" value="TreeGrafter"/>
</dbReference>
<evidence type="ECO:0000313" key="14">
    <source>
        <dbReference type="EMBL" id="OAY76504.1"/>
    </source>
</evidence>
<feature type="domain" description="Thioredoxin" evidence="13">
    <location>
        <begin position="82"/>
        <end position="241"/>
    </location>
</feature>
<dbReference type="AlphaFoldDB" id="A0A199VHC3"/>
<dbReference type="PANTHER" id="PTHR10681">
    <property type="entry name" value="THIOREDOXIN PEROXIDASE"/>
    <property type="match status" value="1"/>
</dbReference>
<organism evidence="14 15">
    <name type="scientific">Ananas comosus</name>
    <name type="common">Pineapple</name>
    <name type="synonym">Ananas ananas</name>
    <dbReference type="NCBI Taxonomy" id="4615"/>
    <lineage>
        <taxon>Eukaryota</taxon>
        <taxon>Viridiplantae</taxon>
        <taxon>Streptophyta</taxon>
        <taxon>Embryophyta</taxon>
        <taxon>Tracheophyta</taxon>
        <taxon>Spermatophyta</taxon>
        <taxon>Magnoliopsida</taxon>
        <taxon>Liliopsida</taxon>
        <taxon>Poales</taxon>
        <taxon>Bromeliaceae</taxon>
        <taxon>Bromelioideae</taxon>
        <taxon>Ananas</taxon>
    </lineage>
</organism>
<comment type="similarity">
    <text evidence="1">Belongs to the peroxiredoxin family. AhpC/Prx1 subfamily.</text>
</comment>
<evidence type="ECO:0000256" key="3">
    <source>
        <dbReference type="ARBA" id="ARBA00022559"/>
    </source>
</evidence>
<gene>
    <name evidence="14" type="ORF">ACMD2_03483</name>
</gene>
<dbReference type="Gene3D" id="3.40.30.10">
    <property type="entry name" value="Glutaredoxin"/>
    <property type="match status" value="1"/>
</dbReference>